<name>A0ABP7NYN2_9GAMM</name>
<protein>
    <recommendedName>
        <fullName evidence="4">Secreted protein</fullName>
    </recommendedName>
</protein>
<sequence length="650" mass="71748">MHHHTRVVDLHRLICGIFAACAIFFAASTGAQEWPAPPPVNGTFDAGHMAKAKSLETALSCHRDNIYCSDALVQDFKQRLLESAAAALNRMPDVEGRRDIAPSSLNLFHQNLLACNREAVVECSSRADKVQDKYDVLTTFPAGSVQGDSCQPAVEKACTISLLTERIEAWNKRNTEEDSNPVLASNDPGFDCKRRLSAAMQTVCRDAELSALHREMLERLNSLPKKFDRNKLSRERAEVLTDHYWHTASYRCQDDKTCIRAKIEERIQDIANIASEMGVITEKIVAHEGELETERRLEALASHRAQLSEFMGGIVADATMPSGSSLRTHENVREFERAIRIADIEQGLSELASREGRVYRGLWFWSQFRNPSAMRSVFRGNRSVPFTAEEGAIYFHNSYALERGNVDQMGMLTAWVRVYASMCSHLLPTPPDELRIQTFTTSGPLINRTTNLTSTDVLKFQAGLMRPYSESRKALEAKQLAAAQNNLWGRAFEIMSGGLGAVSAEARSQLGPYIYAQDDFIRFLDAVGCDSPTARQMSQGISMLARGGSLPSETTEAAIAGAEWVSDVPQAAGEFRHHSEICWDYEIGGHNACGCLVDVAGERLGEKDGLSASVAYPDVHKAFMTAPEASQKICRDPIGAISGGLLSTHR</sequence>
<evidence type="ECO:0008006" key="4">
    <source>
        <dbReference type="Google" id="ProtNLM"/>
    </source>
</evidence>
<evidence type="ECO:0000256" key="1">
    <source>
        <dbReference type="SAM" id="SignalP"/>
    </source>
</evidence>
<dbReference type="Proteomes" id="UP001501337">
    <property type="component" value="Unassembled WGS sequence"/>
</dbReference>
<reference evidence="3" key="1">
    <citation type="journal article" date="2019" name="Int. J. Syst. Evol. Microbiol.">
        <title>The Global Catalogue of Microorganisms (GCM) 10K type strain sequencing project: providing services to taxonomists for standard genome sequencing and annotation.</title>
        <authorList>
            <consortium name="The Broad Institute Genomics Platform"/>
            <consortium name="The Broad Institute Genome Sequencing Center for Infectious Disease"/>
            <person name="Wu L."/>
            <person name="Ma J."/>
        </authorList>
    </citation>
    <scope>NUCLEOTIDE SEQUENCE [LARGE SCALE GENOMIC DNA]</scope>
    <source>
        <strain evidence="3">JCM 17555</strain>
    </source>
</reference>
<organism evidence="2 3">
    <name type="scientific">Allohahella marinimesophila</name>
    <dbReference type="NCBI Taxonomy" id="1054972"/>
    <lineage>
        <taxon>Bacteria</taxon>
        <taxon>Pseudomonadati</taxon>
        <taxon>Pseudomonadota</taxon>
        <taxon>Gammaproteobacteria</taxon>
        <taxon>Oceanospirillales</taxon>
        <taxon>Hahellaceae</taxon>
        <taxon>Allohahella</taxon>
    </lineage>
</organism>
<evidence type="ECO:0000313" key="3">
    <source>
        <dbReference type="Proteomes" id="UP001501337"/>
    </source>
</evidence>
<comment type="caution">
    <text evidence="2">The sequence shown here is derived from an EMBL/GenBank/DDBJ whole genome shotgun (WGS) entry which is preliminary data.</text>
</comment>
<dbReference type="EMBL" id="BAABBO010000007">
    <property type="protein sequence ID" value="GAA3956794.1"/>
    <property type="molecule type" value="Genomic_DNA"/>
</dbReference>
<accession>A0ABP7NYN2</accession>
<proteinExistence type="predicted"/>
<evidence type="ECO:0000313" key="2">
    <source>
        <dbReference type="EMBL" id="GAA3956794.1"/>
    </source>
</evidence>
<keyword evidence="1" id="KW-0732">Signal</keyword>
<gene>
    <name evidence="2" type="ORF">GCM10022278_14180</name>
</gene>
<feature type="chain" id="PRO_5046453414" description="Secreted protein" evidence="1">
    <location>
        <begin position="32"/>
        <end position="650"/>
    </location>
</feature>
<feature type="signal peptide" evidence="1">
    <location>
        <begin position="1"/>
        <end position="31"/>
    </location>
</feature>
<keyword evidence="3" id="KW-1185">Reference proteome</keyword>
<dbReference type="RefSeq" id="WP_344804731.1">
    <property type="nucleotide sequence ID" value="NZ_BAABBO010000007.1"/>
</dbReference>